<comment type="caution">
    <text evidence="3">The sequence shown here is derived from an EMBL/GenBank/DDBJ whole genome shotgun (WGS) entry which is preliminary data.</text>
</comment>
<dbReference type="Pfam" id="PF16884">
    <property type="entry name" value="ADH_N_2"/>
    <property type="match status" value="1"/>
</dbReference>
<dbReference type="InterPro" id="IPR011032">
    <property type="entry name" value="GroES-like_sf"/>
</dbReference>
<name>A0A427YD65_9TREE</name>
<dbReference type="InterPro" id="IPR041694">
    <property type="entry name" value="ADH_N_2"/>
</dbReference>
<dbReference type="Gene3D" id="3.90.180.10">
    <property type="entry name" value="Medium-chain alcohol dehydrogenases, catalytic domain"/>
    <property type="match status" value="1"/>
</dbReference>
<reference evidence="3 4" key="1">
    <citation type="submission" date="2018-11" db="EMBL/GenBank/DDBJ databases">
        <title>Genome sequence of Saitozyma podzolica DSM 27192.</title>
        <authorList>
            <person name="Aliyu H."/>
            <person name="Gorte O."/>
            <person name="Ochsenreither K."/>
        </authorList>
    </citation>
    <scope>NUCLEOTIDE SEQUENCE [LARGE SCALE GENOMIC DNA]</scope>
    <source>
        <strain evidence="3 4">DSM 27192</strain>
    </source>
</reference>
<proteinExistence type="predicted"/>
<dbReference type="AlphaFoldDB" id="A0A427YD65"/>
<dbReference type="InterPro" id="IPR013149">
    <property type="entry name" value="ADH-like_C"/>
</dbReference>
<dbReference type="Gene3D" id="3.40.50.720">
    <property type="entry name" value="NAD(P)-binding Rossmann-like Domain"/>
    <property type="match status" value="1"/>
</dbReference>
<gene>
    <name evidence="3" type="ORF">EHS25_002665</name>
</gene>
<dbReference type="SMART" id="SM00829">
    <property type="entry name" value="PKS_ER"/>
    <property type="match status" value="1"/>
</dbReference>
<dbReference type="InterPro" id="IPR036291">
    <property type="entry name" value="NAD(P)-bd_dom_sf"/>
</dbReference>
<organism evidence="3 4">
    <name type="scientific">Saitozyma podzolica</name>
    <dbReference type="NCBI Taxonomy" id="1890683"/>
    <lineage>
        <taxon>Eukaryota</taxon>
        <taxon>Fungi</taxon>
        <taxon>Dikarya</taxon>
        <taxon>Basidiomycota</taxon>
        <taxon>Agaricomycotina</taxon>
        <taxon>Tremellomycetes</taxon>
        <taxon>Tremellales</taxon>
        <taxon>Trimorphomycetaceae</taxon>
        <taxon>Saitozyma</taxon>
    </lineage>
</organism>
<dbReference type="InterPro" id="IPR020843">
    <property type="entry name" value="ER"/>
</dbReference>
<dbReference type="Pfam" id="PF00107">
    <property type="entry name" value="ADH_zinc_N"/>
    <property type="match status" value="1"/>
</dbReference>
<dbReference type="SUPFAM" id="SSF51735">
    <property type="entry name" value="NAD(P)-binding Rossmann-fold domains"/>
    <property type="match status" value="1"/>
</dbReference>
<keyword evidence="1" id="KW-0560">Oxidoreductase</keyword>
<evidence type="ECO:0000256" key="1">
    <source>
        <dbReference type="ARBA" id="ARBA00023002"/>
    </source>
</evidence>
<feature type="domain" description="Enoyl reductase (ER)" evidence="2">
    <location>
        <begin position="20"/>
        <end position="363"/>
    </location>
</feature>
<evidence type="ECO:0000259" key="2">
    <source>
        <dbReference type="SMART" id="SM00829"/>
    </source>
</evidence>
<dbReference type="OrthoDB" id="809632at2759"/>
<keyword evidence="4" id="KW-1185">Reference proteome</keyword>
<dbReference type="SUPFAM" id="SSF50129">
    <property type="entry name" value="GroES-like"/>
    <property type="match status" value="1"/>
</dbReference>
<dbReference type="PANTHER" id="PTHR43205">
    <property type="entry name" value="PROSTAGLANDIN REDUCTASE"/>
    <property type="match status" value="1"/>
</dbReference>
<evidence type="ECO:0000313" key="3">
    <source>
        <dbReference type="EMBL" id="RSH89003.1"/>
    </source>
</evidence>
<dbReference type="Proteomes" id="UP000279259">
    <property type="component" value="Unassembled WGS sequence"/>
</dbReference>
<dbReference type="EMBL" id="RSCD01000015">
    <property type="protein sequence ID" value="RSH89003.1"/>
    <property type="molecule type" value="Genomic_DNA"/>
</dbReference>
<dbReference type="GO" id="GO:0016628">
    <property type="term" value="F:oxidoreductase activity, acting on the CH-CH group of donors, NAD or NADP as acceptor"/>
    <property type="evidence" value="ECO:0007669"/>
    <property type="project" value="InterPro"/>
</dbReference>
<dbReference type="CDD" id="cd05288">
    <property type="entry name" value="PGDH"/>
    <property type="match status" value="1"/>
</dbReference>
<sequence length="366" mass="39643">MPASIPKTTRVIINANPPVGELKPDTFKVEERPLPELQEGQVLVKVLALGNEPAQRNWLDTSIDERRLYAPPIRKGDVVRSPAIGEVLASKSGKWKEGQRVTGFFGWTEYAVVKEEEITREAANVKGQSEWISLGALGLTGLTAWAGAFDVCHIKPEHTVLVSGAAGAVGSAFVQIAKNVVGCAKVVGVAGGKEKCDWVKKLGADECLDYKVGDTSKRGEVPQPVAPISGDSPDFEKNLKAALPDYADVFFDNVGGKVLDLGLTVVKRYGFICQCGAISGYQGKPLTLEHYGEVIMNRLTIKGMILMDHVKLIPQASQELQKWVEEGKIDVTEGETVVDTKFEDVPKTFQLLFTGGNKGKLVTKLV</sequence>
<protein>
    <recommendedName>
        <fullName evidence="2">Enoyl reductase (ER) domain-containing protein</fullName>
    </recommendedName>
</protein>
<dbReference type="PANTHER" id="PTHR43205:SF19">
    <property type="entry name" value="ENOYL REDUCTASE (ER) DOMAIN-CONTAINING PROTEIN"/>
    <property type="match status" value="1"/>
</dbReference>
<dbReference type="InterPro" id="IPR045010">
    <property type="entry name" value="MDR_fam"/>
</dbReference>
<accession>A0A427YD65</accession>
<evidence type="ECO:0000313" key="4">
    <source>
        <dbReference type="Proteomes" id="UP000279259"/>
    </source>
</evidence>